<comment type="cofactor">
    <cofactor evidence="1">
        <name>Fe(2+)</name>
        <dbReference type="ChEBI" id="CHEBI:29033"/>
    </cofactor>
</comment>
<dbReference type="EC" id="1.13.11.63" evidence="1"/>
<name>A0A1G5W012_9BACT</name>
<sequence>MVICLVFMFLPESNSLVQFALFGVILLSIGIPHGVIDHLISNPKIDRKGLGRFLLIYLTLIAAYLSIWYFLPKLALLAFLVMSAYHFGQSHFISENPPKQYSWLLFTTRGGFFLFAILFGDWEATKLILSPLVNLEYLAQSKSFILVAFLLTTLLFQEISGCKFQQRHILEIGVLGPILFYSPLLIGFVVYFGFWHALPSMITEYKFLRGFKAYNTVKKFGIQLLPFSIISFIGIGLILFFGLKFLEKNELILLFFVMISLISFPHILYMDSFLKKLNQN</sequence>
<feature type="transmembrane region" description="Helical" evidence="1">
    <location>
        <begin position="178"/>
        <end position="198"/>
    </location>
</feature>
<dbReference type="GO" id="GO:0010436">
    <property type="term" value="F:carotenoid dioxygenase activity"/>
    <property type="evidence" value="ECO:0007669"/>
    <property type="project" value="UniProtKB-UniRule"/>
</dbReference>
<dbReference type="GO" id="GO:0003834">
    <property type="term" value="F:beta-carotene 15,15'-dioxygenase activity"/>
    <property type="evidence" value="ECO:0007669"/>
    <property type="project" value="UniProtKB-EC"/>
</dbReference>
<accession>A0A1G5W012</accession>
<keyword evidence="1" id="KW-1133">Transmembrane helix</keyword>
<feature type="transmembrane region" description="Helical" evidence="1">
    <location>
        <begin position="16"/>
        <end position="40"/>
    </location>
</feature>
<dbReference type="GO" id="GO:0004497">
    <property type="term" value="F:monooxygenase activity"/>
    <property type="evidence" value="ECO:0007669"/>
    <property type="project" value="UniProtKB-KW"/>
</dbReference>
<keyword evidence="1" id="KW-0472">Membrane</keyword>
<protein>
    <recommendedName>
        <fullName evidence="1">Probable beta-carotene 15,15'-dioxygenase</fullName>
        <ecNumber evidence="1">1.13.11.63</ecNumber>
    </recommendedName>
</protein>
<proteinExistence type="inferred from homology"/>
<comment type="subcellular location">
    <subcellularLocation>
        <location evidence="1">Cell membrane</location>
        <topology evidence="1">Multi-pass membrane protein</topology>
    </subcellularLocation>
</comment>
<dbReference type="GO" id="GO:0016121">
    <property type="term" value="P:carotene catabolic process"/>
    <property type="evidence" value="ECO:0007669"/>
    <property type="project" value="UniProtKB-UniRule"/>
</dbReference>
<feature type="transmembrane region" description="Helical" evidence="1">
    <location>
        <begin position="52"/>
        <end position="70"/>
    </location>
</feature>
<feature type="transmembrane region" description="Helical" evidence="1">
    <location>
        <begin position="76"/>
        <end position="94"/>
    </location>
</feature>
<organism evidence="2 3">
    <name type="scientific">Algoriphagus alkaliphilus</name>
    <dbReference type="NCBI Taxonomy" id="279824"/>
    <lineage>
        <taxon>Bacteria</taxon>
        <taxon>Pseudomonadati</taxon>
        <taxon>Bacteroidota</taxon>
        <taxon>Cytophagia</taxon>
        <taxon>Cytophagales</taxon>
        <taxon>Cyclobacteriaceae</taxon>
        <taxon>Algoriphagus</taxon>
    </lineage>
</organism>
<keyword evidence="2" id="KW-0503">Monooxygenase</keyword>
<feature type="transmembrane region" description="Helical" evidence="1">
    <location>
        <begin position="250"/>
        <end position="270"/>
    </location>
</feature>
<feature type="transmembrane region" description="Helical" evidence="1">
    <location>
        <begin position="139"/>
        <end position="157"/>
    </location>
</feature>
<dbReference type="Pfam" id="PF15461">
    <property type="entry name" value="BCD"/>
    <property type="match status" value="1"/>
</dbReference>
<dbReference type="AlphaFoldDB" id="A0A1G5W012"/>
<dbReference type="STRING" id="279824.SAMN03080617_00771"/>
<reference evidence="3" key="1">
    <citation type="submission" date="2016-10" db="EMBL/GenBank/DDBJ databases">
        <authorList>
            <person name="Varghese N."/>
            <person name="Submissions S."/>
        </authorList>
    </citation>
    <scope>NUCLEOTIDE SEQUENCE [LARGE SCALE GENOMIC DNA]</scope>
    <source>
        <strain evidence="3">DSM 22703</strain>
    </source>
</reference>
<dbReference type="GO" id="GO:0005886">
    <property type="term" value="C:plasma membrane"/>
    <property type="evidence" value="ECO:0007669"/>
    <property type="project" value="UniProtKB-SubCell"/>
</dbReference>
<comment type="similarity">
    <text evidence="1">Belongs to the Brp/Blh beta-carotene diooxygenase family.</text>
</comment>
<dbReference type="HAMAP" id="MF_02093">
    <property type="entry name" value="Beta_carotene_diox"/>
    <property type="match status" value="1"/>
</dbReference>
<keyword evidence="1" id="KW-0408">Iron</keyword>
<dbReference type="NCBIfam" id="TIGR03753">
    <property type="entry name" value="blh_monoox"/>
    <property type="match status" value="1"/>
</dbReference>
<evidence type="ECO:0000256" key="1">
    <source>
        <dbReference type="HAMAP-Rule" id="MF_02093"/>
    </source>
</evidence>
<evidence type="ECO:0000313" key="2">
    <source>
        <dbReference type="EMBL" id="SDA51026.1"/>
    </source>
</evidence>
<keyword evidence="1" id="KW-0812">Transmembrane</keyword>
<keyword evidence="1" id="KW-0560">Oxidoreductase</keyword>
<keyword evidence="1" id="KW-0223">Dioxygenase</keyword>
<keyword evidence="3" id="KW-1185">Reference proteome</keyword>
<feature type="transmembrane region" description="Helical" evidence="1">
    <location>
        <begin position="220"/>
        <end position="243"/>
    </location>
</feature>
<dbReference type="GO" id="GO:0005506">
    <property type="term" value="F:iron ion binding"/>
    <property type="evidence" value="ECO:0007669"/>
    <property type="project" value="UniProtKB-UniRule"/>
</dbReference>
<gene>
    <name evidence="2" type="ORF">SAMN03080617_00771</name>
</gene>
<feature type="transmembrane region" description="Helical" evidence="1">
    <location>
        <begin position="101"/>
        <end position="119"/>
    </location>
</feature>
<dbReference type="InterPro" id="IPR022270">
    <property type="entry name" value="Blh_diox"/>
</dbReference>
<keyword evidence="1" id="KW-1003">Cell membrane</keyword>
<keyword evidence="1" id="KW-0479">Metal-binding</keyword>
<comment type="function">
    <text evidence="1">Catalyzes the cleavage of beta-carotene at its central double bond (15,15') to yield two molecules of all-trans-retinal.</text>
</comment>
<dbReference type="EMBL" id="FMXE01000005">
    <property type="protein sequence ID" value="SDA51026.1"/>
    <property type="molecule type" value="Genomic_DNA"/>
</dbReference>
<comment type="catalytic activity">
    <reaction evidence="1">
        <text>all-trans-beta-carotene + O2 = 2 all-trans-retinal</text>
        <dbReference type="Rhea" id="RHEA:32887"/>
        <dbReference type="ChEBI" id="CHEBI:15379"/>
        <dbReference type="ChEBI" id="CHEBI:17579"/>
        <dbReference type="ChEBI" id="CHEBI:17898"/>
        <dbReference type="EC" id="1.13.11.63"/>
    </reaction>
</comment>
<comment type="caution">
    <text evidence="1">Lacks conserved residue(s) required for the propagation of feature annotation.</text>
</comment>
<evidence type="ECO:0000313" key="3">
    <source>
        <dbReference type="Proteomes" id="UP000198756"/>
    </source>
</evidence>
<dbReference type="Proteomes" id="UP000198756">
    <property type="component" value="Unassembled WGS sequence"/>
</dbReference>